<feature type="domain" description="DUF2007" evidence="1">
    <location>
        <begin position="9"/>
        <end position="68"/>
    </location>
</feature>
<sequence>MEKFSRILTDSSIIVNRIAYLLQDNNIDYKIKDNVESARLAGFGSPNNNVELYVLKNDLEKSKVLIDNFLKENIS</sequence>
<evidence type="ECO:0000313" key="3">
    <source>
        <dbReference type="Proteomes" id="UP000184225"/>
    </source>
</evidence>
<name>A0A1M6HAU0_9FLAO</name>
<dbReference type="OrthoDB" id="1149279at2"/>
<proteinExistence type="predicted"/>
<dbReference type="Pfam" id="PF09413">
    <property type="entry name" value="DUF2007"/>
    <property type="match status" value="1"/>
</dbReference>
<dbReference type="STRING" id="579105.SAMN04488096_11028"/>
<organism evidence="2 3">
    <name type="scientific">Mesonia phycicola</name>
    <dbReference type="NCBI Taxonomy" id="579105"/>
    <lineage>
        <taxon>Bacteria</taxon>
        <taxon>Pseudomonadati</taxon>
        <taxon>Bacteroidota</taxon>
        <taxon>Flavobacteriia</taxon>
        <taxon>Flavobacteriales</taxon>
        <taxon>Flavobacteriaceae</taxon>
        <taxon>Mesonia</taxon>
    </lineage>
</organism>
<dbReference type="RefSeq" id="WP_073153343.1">
    <property type="nucleotide sequence ID" value="NZ_FQYY01000010.1"/>
</dbReference>
<keyword evidence="3" id="KW-1185">Reference proteome</keyword>
<reference evidence="2 3" key="1">
    <citation type="submission" date="2016-11" db="EMBL/GenBank/DDBJ databases">
        <authorList>
            <person name="Jaros S."/>
            <person name="Januszkiewicz K."/>
            <person name="Wedrychowicz H."/>
        </authorList>
    </citation>
    <scope>NUCLEOTIDE SEQUENCE [LARGE SCALE GENOMIC DNA]</scope>
    <source>
        <strain evidence="2 3">DSM 21425</strain>
    </source>
</reference>
<protein>
    <submittedName>
        <fullName evidence="2">Putative signal transducing protein</fullName>
    </submittedName>
</protein>
<evidence type="ECO:0000313" key="2">
    <source>
        <dbReference type="EMBL" id="SHJ19276.1"/>
    </source>
</evidence>
<gene>
    <name evidence="2" type="ORF">SAMN04488096_11028</name>
</gene>
<accession>A0A1M6HAU0</accession>
<dbReference type="Proteomes" id="UP000184225">
    <property type="component" value="Unassembled WGS sequence"/>
</dbReference>
<evidence type="ECO:0000259" key="1">
    <source>
        <dbReference type="Pfam" id="PF09413"/>
    </source>
</evidence>
<dbReference type="InterPro" id="IPR018551">
    <property type="entry name" value="DUF2007"/>
</dbReference>
<dbReference type="AlphaFoldDB" id="A0A1M6HAU0"/>
<dbReference type="EMBL" id="FQYY01000010">
    <property type="protein sequence ID" value="SHJ19276.1"/>
    <property type="molecule type" value="Genomic_DNA"/>
</dbReference>